<dbReference type="SUPFAM" id="SSF52833">
    <property type="entry name" value="Thioredoxin-like"/>
    <property type="match status" value="1"/>
</dbReference>
<name>A0A8E2DNA7_9APHY</name>
<dbReference type="InterPro" id="IPR010987">
    <property type="entry name" value="Glutathione-S-Trfase_C-like"/>
</dbReference>
<dbReference type="InterPro" id="IPR050213">
    <property type="entry name" value="GST_superfamily"/>
</dbReference>
<dbReference type="InterPro" id="IPR004046">
    <property type="entry name" value="GST_C"/>
</dbReference>
<dbReference type="PROSITE" id="PS50404">
    <property type="entry name" value="GST_NTER"/>
    <property type="match status" value="1"/>
</dbReference>
<dbReference type="Pfam" id="PF14497">
    <property type="entry name" value="GST_C_3"/>
    <property type="match status" value="1"/>
</dbReference>
<dbReference type="Proteomes" id="UP000250043">
    <property type="component" value="Unassembled WGS sequence"/>
</dbReference>
<dbReference type="GO" id="GO:0006749">
    <property type="term" value="P:glutathione metabolic process"/>
    <property type="evidence" value="ECO:0007669"/>
    <property type="project" value="TreeGrafter"/>
</dbReference>
<evidence type="ECO:0000313" key="4">
    <source>
        <dbReference type="Proteomes" id="UP000250043"/>
    </source>
</evidence>
<dbReference type="SUPFAM" id="SSF47616">
    <property type="entry name" value="GST C-terminal domain-like"/>
    <property type="match status" value="1"/>
</dbReference>
<dbReference type="InterPro" id="IPR036282">
    <property type="entry name" value="Glutathione-S-Trfase_C_sf"/>
</dbReference>
<dbReference type="OrthoDB" id="414243at2759"/>
<dbReference type="EMBL" id="KV722429">
    <property type="protein sequence ID" value="OCH89353.1"/>
    <property type="molecule type" value="Genomic_DNA"/>
</dbReference>
<evidence type="ECO:0000259" key="1">
    <source>
        <dbReference type="PROSITE" id="PS50404"/>
    </source>
</evidence>
<feature type="domain" description="GST N-terminal" evidence="1">
    <location>
        <begin position="18"/>
        <end position="101"/>
    </location>
</feature>
<dbReference type="AlphaFoldDB" id="A0A8E2DNA7"/>
<evidence type="ECO:0000313" key="3">
    <source>
        <dbReference type="EMBL" id="OCH89353.1"/>
    </source>
</evidence>
<keyword evidence="3" id="KW-0808">Transferase</keyword>
<dbReference type="PROSITE" id="PS50405">
    <property type="entry name" value="GST_CTER"/>
    <property type="match status" value="1"/>
</dbReference>
<gene>
    <name evidence="3" type="ORF">OBBRIDRAFT_794387</name>
</gene>
<dbReference type="Gene3D" id="1.20.1050.10">
    <property type="match status" value="1"/>
</dbReference>
<keyword evidence="4" id="KW-1185">Reference proteome</keyword>
<dbReference type="PANTHER" id="PTHR11571:SF263">
    <property type="entry name" value="GLUTATHIONE S-TRANSFERASE"/>
    <property type="match status" value="1"/>
</dbReference>
<protein>
    <submittedName>
        <fullName evidence="3">Glutathione S-transferase C-terminal-like protein</fullName>
    </submittedName>
</protein>
<dbReference type="PANTHER" id="PTHR11571">
    <property type="entry name" value="GLUTATHIONE S-TRANSFERASE"/>
    <property type="match status" value="1"/>
</dbReference>
<evidence type="ECO:0000259" key="2">
    <source>
        <dbReference type="PROSITE" id="PS50405"/>
    </source>
</evidence>
<organism evidence="3 4">
    <name type="scientific">Obba rivulosa</name>
    <dbReference type="NCBI Taxonomy" id="1052685"/>
    <lineage>
        <taxon>Eukaryota</taxon>
        <taxon>Fungi</taxon>
        <taxon>Dikarya</taxon>
        <taxon>Basidiomycota</taxon>
        <taxon>Agaricomycotina</taxon>
        <taxon>Agaricomycetes</taxon>
        <taxon>Polyporales</taxon>
        <taxon>Gelatoporiaceae</taxon>
        <taxon>Obba</taxon>
    </lineage>
</organism>
<dbReference type="CDD" id="cd03192">
    <property type="entry name" value="GST_C_Sigma_like"/>
    <property type="match status" value="1"/>
</dbReference>
<feature type="domain" description="GST C-terminal" evidence="2">
    <location>
        <begin position="137"/>
        <end position="283"/>
    </location>
</feature>
<dbReference type="GO" id="GO:0004364">
    <property type="term" value="F:glutathione transferase activity"/>
    <property type="evidence" value="ECO:0007669"/>
    <property type="project" value="TreeGrafter"/>
</dbReference>
<proteinExistence type="predicted"/>
<accession>A0A8E2DNA7</accession>
<dbReference type="InterPro" id="IPR004045">
    <property type="entry name" value="Glutathione_S-Trfase_N"/>
</dbReference>
<dbReference type="Gene3D" id="3.40.30.10">
    <property type="entry name" value="Glutaredoxin"/>
    <property type="match status" value="1"/>
</dbReference>
<sequence>MASRKSTDQPPEKKRKTNEYTLYYWPGIPGRGEYIRLAFEFAGVPYKDANDPKQFMQLFQPEHAGHPPHFAPPILALPSGKLLSQTPAILNLLAPRLGLAGARGSLLAPPAQRLGGAWAEFGEERERVLKEDETEDAEQERATVNQLVLTALDLCSEAHDVHHPIAKSKYYEEQKEPALACAASFRADRIPKFLKHFNAVLTSNPATKTADAGAGQTFLVGARTTTADLVLFQVLDGLLYAFPRRMAKLRKDDAYDAVFALHESVRDGPALKGYLESERRRPFGMGLFRHYEELDGED</sequence>
<reference evidence="3 4" key="1">
    <citation type="submission" date="2016-07" db="EMBL/GenBank/DDBJ databases">
        <title>Draft genome of the white-rot fungus Obba rivulosa 3A-2.</title>
        <authorList>
            <consortium name="DOE Joint Genome Institute"/>
            <person name="Miettinen O."/>
            <person name="Riley R."/>
            <person name="Acob R."/>
            <person name="Barry K."/>
            <person name="Cullen D."/>
            <person name="De Vries R."/>
            <person name="Hainaut M."/>
            <person name="Hatakka A."/>
            <person name="Henrissat B."/>
            <person name="Hilden K."/>
            <person name="Kuo R."/>
            <person name="Labutti K."/>
            <person name="Lipzen A."/>
            <person name="Makela M.R."/>
            <person name="Sandor L."/>
            <person name="Spatafora J.W."/>
            <person name="Grigoriev I.V."/>
            <person name="Hibbett D.S."/>
        </authorList>
    </citation>
    <scope>NUCLEOTIDE SEQUENCE [LARGE SCALE GENOMIC DNA]</scope>
    <source>
        <strain evidence="3 4">3A-2</strain>
    </source>
</reference>
<dbReference type="InterPro" id="IPR036249">
    <property type="entry name" value="Thioredoxin-like_sf"/>
</dbReference>